<dbReference type="CDD" id="cd05269">
    <property type="entry name" value="TMR_SDR_a"/>
    <property type="match status" value="1"/>
</dbReference>
<dbReference type="Gene3D" id="3.40.50.720">
    <property type="entry name" value="NAD(P)-binding Rossmann-like Domain"/>
    <property type="match status" value="1"/>
</dbReference>
<dbReference type="Pfam" id="PF05368">
    <property type="entry name" value="NmrA"/>
    <property type="match status" value="1"/>
</dbReference>
<evidence type="ECO:0000313" key="2">
    <source>
        <dbReference type="EMBL" id="ESQ86821.1"/>
    </source>
</evidence>
<dbReference type="InterPro" id="IPR036291">
    <property type="entry name" value="NAD(P)-bd_dom_sf"/>
</dbReference>
<keyword evidence="3" id="KW-1185">Reference proteome</keyword>
<dbReference type="OrthoDB" id="7771794at2"/>
<accession>V4PFB2</accession>
<dbReference type="AlphaFoldDB" id="V4PFB2"/>
<dbReference type="SUPFAM" id="SSF51735">
    <property type="entry name" value="NAD(P)-binding Rossmann-fold domains"/>
    <property type="match status" value="1"/>
</dbReference>
<feature type="domain" description="NmrA-like" evidence="1">
    <location>
        <begin position="3"/>
        <end position="256"/>
    </location>
</feature>
<evidence type="ECO:0000313" key="3">
    <source>
        <dbReference type="Proteomes" id="UP000017837"/>
    </source>
</evidence>
<dbReference type="eggNOG" id="COG0702">
    <property type="taxonomic scope" value="Bacteria"/>
</dbReference>
<sequence length="286" mass="29846">MSNLLVTGANGKLGRHVVSLLLEAGKDHIIAASRDTAKLADLAAKGSETRRVDFDDAGSLAEAFKGVDRVLIISTDAHGLGQRLTQHKAAVQAAAEAGTEIVYTSMTKPETSAVIFAPDHAGTEQAILDSGAPYTILRNAWYQENLFMNLPAAFASGTLYTSAGDGKLSHVSRADAARAAAAALSKPAANQTLTITGPELLTTQQIADLASEIVGKPLAVVNLSDEQLAGGMKAAGVPEAIVPMLVSFDTNTREGGFDILTHDVEALTGRKPEALRVFLEANKAAF</sequence>
<dbReference type="PROSITE" id="PS00141">
    <property type="entry name" value="ASP_PROTEASE"/>
    <property type="match status" value="1"/>
</dbReference>
<dbReference type="GO" id="GO:0006508">
    <property type="term" value="P:proteolysis"/>
    <property type="evidence" value="ECO:0007669"/>
    <property type="project" value="InterPro"/>
</dbReference>
<protein>
    <recommendedName>
        <fullName evidence="1">NmrA-like domain-containing protein</fullName>
    </recommendedName>
</protein>
<dbReference type="InterPro" id="IPR052718">
    <property type="entry name" value="NmrA-type_oxidoreductase"/>
</dbReference>
<proteinExistence type="predicted"/>
<dbReference type="RefSeq" id="WP_018083517.1">
    <property type="nucleotide sequence ID" value="NZ_AQWM01000034.1"/>
</dbReference>
<dbReference type="STRING" id="1121022.GCA_000376105_03830"/>
<dbReference type="PANTHER" id="PTHR47129">
    <property type="entry name" value="QUINONE OXIDOREDUCTASE 2"/>
    <property type="match status" value="1"/>
</dbReference>
<reference evidence="2 3" key="1">
    <citation type="journal article" date="2014" name="Nature">
        <title>Sequential evolution of bacterial morphology by co-option of a developmental regulator.</title>
        <authorList>
            <person name="Jiang C."/>
            <person name="Brown P.J."/>
            <person name="Ducret A."/>
            <person name="Brun Y.V."/>
        </authorList>
    </citation>
    <scope>NUCLEOTIDE SEQUENCE [LARGE SCALE GENOMIC DNA]</scope>
    <source>
        <strain evidence="2 3">DSM 16100</strain>
    </source>
</reference>
<evidence type="ECO:0000259" key="1">
    <source>
        <dbReference type="Pfam" id="PF05368"/>
    </source>
</evidence>
<dbReference type="EMBL" id="AWGB01000049">
    <property type="protein sequence ID" value="ESQ86821.1"/>
    <property type="molecule type" value="Genomic_DNA"/>
</dbReference>
<dbReference type="PANTHER" id="PTHR47129:SF1">
    <property type="entry name" value="NMRA-LIKE DOMAIN-CONTAINING PROTEIN"/>
    <property type="match status" value="1"/>
</dbReference>
<dbReference type="Proteomes" id="UP000017837">
    <property type="component" value="Unassembled WGS sequence"/>
</dbReference>
<dbReference type="InterPro" id="IPR008030">
    <property type="entry name" value="NmrA-like"/>
</dbReference>
<dbReference type="Gene3D" id="3.90.25.10">
    <property type="entry name" value="UDP-galactose 4-epimerase, domain 1"/>
    <property type="match status" value="1"/>
</dbReference>
<organism evidence="2 3">
    <name type="scientific">Asticcacaulis benevestitus DSM 16100 = ATCC BAA-896</name>
    <dbReference type="NCBI Taxonomy" id="1121022"/>
    <lineage>
        <taxon>Bacteria</taxon>
        <taxon>Pseudomonadati</taxon>
        <taxon>Pseudomonadota</taxon>
        <taxon>Alphaproteobacteria</taxon>
        <taxon>Caulobacterales</taxon>
        <taxon>Caulobacteraceae</taxon>
        <taxon>Asticcacaulis</taxon>
    </lineage>
</organism>
<name>V4PFB2_9CAUL</name>
<comment type="caution">
    <text evidence="2">The sequence shown here is derived from an EMBL/GenBank/DDBJ whole genome shotgun (WGS) entry which is preliminary data.</text>
</comment>
<dbReference type="PATRIC" id="fig|1121022.4.peg.3652"/>
<gene>
    <name evidence="2" type="ORF">ABENE_17865</name>
</gene>
<dbReference type="GO" id="GO:0004190">
    <property type="term" value="F:aspartic-type endopeptidase activity"/>
    <property type="evidence" value="ECO:0007669"/>
    <property type="project" value="InterPro"/>
</dbReference>
<dbReference type="InterPro" id="IPR001969">
    <property type="entry name" value="Aspartic_peptidase_AS"/>
</dbReference>